<evidence type="ECO:0000313" key="2">
    <source>
        <dbReference type="Proteomes" id="UP001150907"/>
    </source>
</evidence>
<dbReference type="EMBL" id="JANBQF010000123">
    <property type="protein sequence ID" value="KAJ2005006.1"/>
    <property type="molecule type" value="Genomic_DNA"/>
</dbReference>
<name>A0A9W8EJS1_9FUNG</name>
<sequence length="153" mass="16910">MSHHHQHVAQGLCDIFEPDTYSGSACHMPSINMMLAGHLSSTVYPDNFSTSAIVALSKRRNTATTLLDDTEALHSDMEILHNDIDDSELTDCDSIHSEGWEMLTSNGTDDCDYLTSPTSNIASTKKNRLRRRSSSLGKLRNIVGGLFANRVRN</sequence>
<protein>
    <submittedName>
        <fullName evidence="1">Uncharacterized protein</fullName>
    </submittedName>
</protein>
<gene>
    <name evidence="1" type="ORF">H4R26_002191</name>
</gene>
<comment type="caution">
    <text evidence="1">The sequence shown here is derived from an EMBL/GenBank/DDBJ whole genome shotgun (WGS) entry which is preliminary data.</text>
</comment>
<keyword evidence="2" id="KW-1185">Reference proteome</keyword>
<dbReference type="OrthoDB" id="5521344at2759"/>
<dbReference type="Proteomes" id="UP001150907">
    <property type="component" value="Unassembled WGS sequence"/>
</dbReference>
<proteinExistence type="predicted"/>
<accession>A0A9W8EJS1</accession>
<organism evidence="1 2">
    <name type="scientific">Coemansia thaxteri</name>
    <dbReference type="NCBI Taxonomy" id="2663907"/>
    <lineage>
        <taxon>Eukaryota</taxon>
        <taxon>Fungi</taxon>
        <taxon>Fungi incertae sedis</taxon>
        <taxon>Zoopagomycota</taxon>
        <taxon>Kickxellomycotina</taxon>
        <taxon>Kickxellomycetes</taxon>
        <taxon>Kickxellales</taxon>
        <taxon>Kickxellaceae</taxon>
        <taxon>Coemansia</taxon>
    </lineage>
</organism>
<reference evidence="1" key="1">
    <citation type="submission" date="2022-07" db="EMBL/GenBank/DDBJ databases">
        <title>Phylogenomic reconstructions and comparative analyses of Kickxellomycotina fungi.</title>
        <authorList>
            <person name="Reynolds N.K."/>
            <person name="Stajich J.E."/>
            <person name="Barry K."/>
            <person name="Grigoriev I.V."/>
            <person name="Crous P."/>
            <person name="Smith M.E."/>
        </authorList>
    </citation>
    <scope>NUCLEOTIDE SEQUENCE</scope>
    <source>
        <strain evidence="1">IMI 214461</strain>
    </source>
</reference>
<evidence type="ECO:0000313" key="1">
    <source>
        <dbReference type="EMBL" id="KAJ2005006.1"/>
    </source>
</evidence>
<dbReference type="AlphaFoldDB" id="A0A9W8EJS1"/>